<proteinExistence type="predicted"/>
<organism evidence="1 2">
    <name type="scientific">Leucogyrophana mollusca</name>
    <dbReference type="NCBI Taxonomy" id="85980"/>
    <lineage>
        <taxon>Eukaryota</taxon>
        <taxon>Fungi</taxon>
        <taxon>Dikarya</taxon>
        <taxon>Basidiomycota</taxon>
        <taxon>Agaricomycotina</taxon>
        <taxon>Agaricomycetes</taxon>
        <taxon>Agaricomycetidae</taxon>
        <taxon>Boletales</taxon>
        <taxon>Boletales incertae sedis</taxon>
        <taxon>Leucogyrophana</taxon>
    </lineage>
</organism>
<protein>
    <submittedName>
        <fullName evidence="1">Uncharacterized protein</fullName>
    </submittedName>
</protein>
<comment type="caution">
    <text evidence="1">The sequence shown here is derived from an EMBL/GenBank/DDBJ whole genome shotgun (WGS) entry which is preliminary data.</text>
</comment>
<name>A0ACB8AVI0_9AGAM</name>
<accession>A0ACB8AVI0</accession>
<keyword evidence="2" id="KW-1185">Reference proteome</keyword>
<gene>
    <name evidence="1" type="ORF">BV22DRAFT_1108551</name>
</gene>
<dbReference type="Proteomes" id="UP000790709">
    <property type="component" value="Unassembled WGS sequence"/>
</dbReference>
<dbReference type="EMBL" id="MU267022">
    <property type="protein sequence ID" value="KAH7917541.1"/>
    <property type="molecule type" value="Genomic_DNA"/>
</dbReference>
<evidence type="ECO:0000313" key="2">
    <source>
        <dbReference type="Proteomes" id="UP000790709"/>
    </source>
</evidence>
<reference evidence="1" key="1">
    <citation type="journal article" date="2021" name="New Phytol.">
        <title>Evolutionary innovations through gain and loss of genes in the ectomycorrhizal Boletales.</title>
        <authorList>
            <person name="Wu G."/>
            <person name="Miyauchi S."/>
            <person name="Morin E."/>
            <person name="Kuo A."/>
            <person name="Drula E."/>
            <person name="Varga T."/>
            <person name="Kohler A."/>
            <person name="Feng B."/>
            <person name="Cao Y."/>
            <person name="Lipzen A."/>
            <person name="Daum C."/>
            <person name="Hundley H."/>
            <person name="Pangilinan J."/>
            <person name="Johnson J."/>
            <person name="Barry K."/>
            <person name="LaButti K."/>
            <person name="Ng V."/>
            <person name="Ahrendt S."/>
            <person name="Min B."/>
            <person name="Choi I.G."/>
            <person name="Park H."/>
            <person name="Plett J.M."/>
            <person name="Magnuson J."/>
            <person name="Spatafora J.W."/>
            <person name="Nagy L.G."/>
            <person name="Henrissat B."/>
            <person name="Grigoriev I.V."/>
            <person name="Yang Z.L."/>
            <person name="Xu J."/>
            <person name="Martin F.M."/>
        </authorList>
    </citation>
    <scope>NUCLEOTIDE SEQUENCE</scope>
    <source>
        <strain evidence="1">KUC20120723A-06</strain>
    </source>
</reference>
<evidence type="ECO:0000313" key="1">
    <source>
        <dbReference type="EMBL" id="KAH7917541.1"/>
    </source>
</evidence>
<sequence>MGTDESRRSIHSTGEWRPRRTYAFMNNWNPTLLNATRSNHDVKLITNGAETKQVSWYISTYTAKNQQHSSNASALLAKTLAFHQSQEKYNDDIQQLNKRLLQRCVNTLSREQEFSAPEVVGYLMNWNDRFISHHFETIHWNSVASLIKKTYPQLKEKK</sequence>